<accession>A0A151M935</accession>
<sequence>MPPSLPKVQIKDILIALFIATTQRSSDANTTNSVRASSAGRCTKPKMNVTDLKRNFLGPIRGALEMSPQHLCDHKSHSANAMGSGVGANEAYIQHGVTGRTTPKKLRGGRQLDKSKQKKGLETIEQTAMPGAIGFHDF</sequence>
<proteinExistence type="predicted"/>
<name>A0A151M935_ALLMI</name>
<dbReference type="Proteomes" id="UP000050525">
    <property type="component" value="Unassembled WGS sequence"/>
</dbReference>
<evidence type="ECO:0000313" key="3">
    <source>
        <dbReference type="Proteomes" id="UP000050525"/>
    </source>
</evidence>
<evidence type="ECO:0000313" key="2">
    <source>
        <dbReference type="EMBL" id="KYO21024.1"/>
    </source>
</evidence>
<protein>
    <submittedName>
        <fullName evidence="2">Uncharacterized protein</fullName>
    </submittedName>
</protein>
<feature type="compositionally biased region" description="Basic and acidic residues" evidence="1">
    <location>
        <begin position="110"/>
        <end position="119"/>
    </location>
</feature>
<organism evidence="2 3">
    <name type="scientific">Alligator mississippiensis</name>
    <name type="common">American alligator</name>
    <dbReference type="NCBI Taxonomy" id="8496"/>
    <lineage>
        <taxon>Eukaryota</taxon>
        <taxon>Metazoa</taxon>
        <taxon>Chordata</taxon>
        <taxon>Craniata</taxon>
        <taxon>Vertebrata</taxon>
        <taxon>Euteleostomi</taxon>
        <taxon>Archelosauria</taxon>
        <taxon>Archosauria</taxon>
        <taxon>Crocodylia</taxon>
        <taxon>Alligatoridae</taxon>
        <taxon>Alligatorinae</taxon>
        <taxon>Alligator</taxon>
    </lineage>
</organism>
<dbReference type="EMBL" id="AKHW03006295">
    <property type="protein sequence ID" value="KYO21024.1"/>
    <property type="molecule type" value="Genomic_DNA"/>
</dbReference>
<dbReference type="AlphaFoldDB" id="A0A151M935"/>
<reference evidence="2 3" key="1">
    <citation type="journal article" date="2012" name="Genome Biol.">
        <title>Sequencing three crocodilian genomes to illuminate the evolution of archosaurs and amniotes.</title>
        <authorList>
            <person name="St John J.A."/>
            <person name="Braun E.L."/>
            <person name="Isberg S.R."/>
            <person name="Miles L.G."/>
            <person name="Chong A.Y."/>
            <person name="Gongora J."/>
            <person name="Dalzell P."/>
            <person name="Moran C."/>
            <person name="Bed'hom B."/>
            <person name="Abzhanov A."/>
            <person name="Burgess S.C."/>
            <person name="Cooksey A.M."/>
            <person name="Castoe T.A."/>
            <person name="Crawford N.G."/>
            <person name="Densmore L.D."/>
            <person name="Drew J.C."/>
            <person name="Edwards S.V."/>
            <person name="Faircloth B.C."/>
            <person name="Fujita M.K."/>
            <person name="Greenwold M.J."/>
            <person name="Hoffmann F.G."/>
            <person name="Howard J.M."/>
            <person name="Iguchi T."/>
            <person name="Janes D.E."/>
            <person name="Khan S.Y."/>
            <person name="Kohno S."/>
            <person name="de Koning A.J."/>
            <person name="Lance S.L."/>
            <person name="McCarthy F.M."/>
            <person name="McCormack J.E."/>
            <person name="Merchant M.E."/>
            <person name="Peterson D.G."/>
            <person name="Pollock D.D."/>
            <person name="Pourmand N."/>
            <person name="Raney B.J."/>
            <person name="Roessler K.A."/>
            <person name="Sanford J.R."/>
            <person name="Sawyer R.H."/>
            <person name="Schmidt C.J."/>
            <person name="Triplett E.W."/>
            <person name="Tuberville T.D."/>
            <person name="Venegas-Anaya M."/>
            <person name="Howard J.T."/>
            <person name="Jarvis E.D."/>
            <person name="Guillette L.J.Jr."/>
            <person name="Glenn T.C."/>
            <person name="Green R.E."/>
            <person name="Ray D.A."/>
        </authorList>
    </citation>
    <scope>NUCLEOTIDE SEQUENCE [LARGE SCALE GENOMIC DNA]</scope>
    <source>
        <strain evidence="2">KSC_2009_1</strain>
    </source>
</reference>
<comment type="caution">
    <text evidence="2">The sequence shown here is derived from an EMBL/GenBank/DDBJ whole genome shotgun (WGS) entry which is preliminary data.</text>
</comment>
<feature type="region of interest" description="Disordered" evidence="1">
    <location>
        <begin position="96"/>
        <end position="119"/>
    </location>
</feature>
<evidence type="ECO:0000256" key="1">
    <source>
        <dbReference type="SAM" id="MobiDB-lite"/>
    </source>
</evidence>
<keyword evidence="3" id="KW-1185">Reference proteome</keyword>
<gene>
    <name evidence="2" type="ORF">Y1Q_0001339</name>
</gene>